<evidence type="ECO:0000313" key="2">
    <source>
        <dbReference type="Proteomes" id="UP000663193"/>
    </source>
</evidence>
<reference evidence="2" key="1">
    <citation type="journal article" date="2021" name="BMC Genomics">
        <title>Chromosome-level genome assembly and manually-curated proteome of model necrotroph Parastagonospora nodorum Sn15 reveals a genome-wide trove of candidate effector homologs, and redundancy of virulence-related functions within an accessory chromosome.</title>
        <authorList>
            <person name="Bertazzoni S."/>
            <person name="Jones D.A.B."/>
            <person name="Phan H.T."/>
            <person name="Tan K.-C."/>
            <person name="Hane J.K."/>
        </authorList>
    </citation>
    <scope>NUCLEOTIDE SEQUENCE [LARGE SCALE GENOMIC DNA]</scope>
    <source>
        <strain evidence="2">SN15 / ATCC MYA-4574 / FGSC 10173)</strain>
    </source>
</reference>
<organism evidence="1 2">
    <name type="scientific">Phaeosphaeria nodorum (strain SN15 / ATCC MYA-4574 / FGSC 10173)</name>
    <name type="common">Glume blotch fungus</name>
    <name type="synonym">Parastagonospora nodorum</name>
    <dbReference type="NCBI Taxonomy" id="321614"/>
    <lineage>
        <taxon>Eukaryota</taxon>
        <taxon>Fungi</taxon>
        <taxon>Dikarya</taxon>
        <taxon>Ascomycota</taxon>
        <taxon>Pezizomycotina</taxon>
        <taxon>Dothideomycetes</taxon>
        <taxon>Pleosporomycetidae</taxon>
        <taxon>Pleosporales</taxon>
        <taxon>Pleosporineae</taxon>
        <taxon>Phaeosphaeriaceae</taxon>
        <taxon>Parastagonospora</taxon>
    </lineage>
</organism>
<dbReference type="Proteomes" id="UP000663193">
    <property type="component" value="Chromosome 10"/>
</dbReference>
<proteinExistence type="predicted"/>
<evidence type="ECO:0000313" key="1">
    <source>
        <dbReference type="EMBL" id="QRD00331.1"/>
    </source>
</evidence>
<dbReference type="AlphaFoldDB" id="A0A7U2F7T9"/>
<dbReference type="EMBL" id="CP069032">
    <property type="protein sequence ID" value="QRD00331.1"/>
    <property type="molecule type" value="Genomic_DNA"/>
</dbReference>
<dbReference type="VEuPathDB" id="FungiDB:JI435_415020"/>
<sequence>MNGVQVYVILQTKLLHELHYKPQYISQPDNPPAPTLQTRSPTIIHKYPRSYLTRKSHARHPTTQSALTSDLLDFSHMKHAQNGLSATRI</sequence>
<accession>A0A7U2F7T9</accession>
<protein>
    <submittedName>
        <fullName evidence="1">Uncharacterized protein</fullName>
    </submittedName>
</protein>
<keyword evidence="2" id="KW-1185">Reference proteome</keyword>
<name>A0A7U2F7T9_PHANO</name>
<gene>
    <name evidence="1" type="ORF">JI435_415020</name>
</gene>